<dbReference type="GO" id="GO:0016491">
    <property type="term" value="F:oxidoreductase activity"/>
    <property type="evidence" value="ECO:0007669"/>
    <property type="project" value="InterPro"/>
</dbReference>
<dbReference type="InterPro" id="IPR000510">
    <property type="entry name" value="Nase/OxRdtase_comp1"/>
</dbReference>
<dbReference type="AlphaFoldDB" id="A0A845L933"/>
<comment type="caution">
    <text evidence="2">The sequence shown here is derived from an EMBL/GenBank/DDBJ whole genome shotgun (WGS) entry which is preliminary data.</text>
</comment>
<feature type="domain" description="Nitrogenase/oxidoreductase component 1" evidence="1">
    <location>
        <begin position="13"/>
        <end position="399"/>
    </location>
</feature>
<gene>
    <name evidence="2" type="ORF">GTO91_16425</name>
</gene>
<protein>
    <recommendedName>
        <fullName evidence="1">Nitrogenase/oxidoreductase component 1 domain-containing protein</fullName>
    </recommendedName>
</protein>
<keyword evidence="3" id="KW-1185">Reference proteome</keyword>
<reference evidence="2 3" key="1">
    <citation type="submission" date="2020-01" db="EMBL/GenBank/DDBJ databases">
        <title>Whole-genome sequence of Heliobacterium undosum DSM 13378.</title>
        <authorList>
            <person name="Kyndt J.A."/>
            <person name="Meyer T.E."/>
        </authorList>
    </citation>
    <scope>NUCLEOTIDE SEQUENCE [LARGE SCALE GENOMIC DNA]</scope>
    <source>
        <strain evidence="2 3">DSM 13378</strain>
    </source>
</reference>
<sequence length="502" mass="57298">MQMMRDVDLTNGYWGALYVLAPMRGNFCVIVDGPIGCHYVPIDSALNYTDAIPYLQNVYATHILEGDVALDGTLHKLRKLCGELIDRYENIFILSCAESEIISSEGSMLEAEIDGRRIYYIHTRSLDVDDLTARDDIMLYLYEHVAPKMPRLPKKASAKPLVNILGPTYGNFNHYADFAEIKRLIEGIGAEVNVAFPFDCELGDITRLDDADANVLLYQEYGQKLGKALGKPLFFGPIGLQATTEFLLGLADALGLRAEAEAFIAKEKRTTLQGFWDVWRSPHQDIFRTNTFGVYAHKTYAEGLINFMRDELGFEAYACGVKTDRWRSKNAMDIEAALLENPPTLFFGSINEKIYITEHILPTRFIAAATPMPIVCRSTGTPFMGYNGVVYLTQIVSNELFDILYSHIHIEYAPEKDKRRRERDAARKEWEEQLKGSIVIREVRWPEETVAHMEKVLKKVPFFVRVSASKMLRVESEKLAKEQFRDYVTTDDVDQVYNRFKR</sequence>
<name>A0A845L933_9FIRM</name>
<evidence type="ECO:0000259" key="1">
    <source>
        <dbReference type="Pfam" id="PF00148"/>
    </source>
</evidence>
<dbReference type="RefSeq" id="WP_161259810.1">
    <property type="nucleotide sequence ID" value="NZ_WXEY01000031.1"/>
</dbReference>
<accession>A0A845L933</accession>
<dbReference type="SUPFAM" id="SSF53807">
    <property type="entry name" value="Helical backbone' metal receptor"/>
    <property type="match status" value="1"/>
</dbReference>
<dbReference type="OrthoDB" id="3199475at2"/>
<organism evidence="2 3">
    <name type="scientific">Heliomicrobium undosum</name>
    <dbReference type="NCBI Taxonomy" id="121734"/>
    <lineage>
        <taxon>Bacteria</taxon>
        <taxon>Bacillati</taxon>
        <taxon>Bacillota</taxon>
        <taxon>Clostridia</taxon>
        <taxon>Eubacteriales</taxon>
        <taxon>Heliobacteriaceae</taxon>
        <taxon>Heliomicrobium</taxon>
    </lineage>
</organism>
<evidence type="ECO:0000313" key="3">
    <source>
        <dbReference type="Proteomes" id="UP000463470"/>
    </source>
</evidence>
<dbReference type="Gene3D" id="3.40.50.1980">
    <property type="entry name" value="Nitrogenase molybdenum iron protein domain"/>
    <property type="match status" value="2"/>
</dbReference>
<dbReference type="InterPro" id="IPR050152">
    <property type="entry name" value="ChlB/BchB/BchZ"/>
</dbReference>
<dbReference type="PANTHER" id="PTHR33712:SF7">
    <property type="entry name" value="LIGHT-INDEPENDENT PROTOCHLOROPHYLLIDE REDUCTASE SUBUNIT B"/>
    <property type="match status" value="1"/>
</dbReference>
<dbReference type="PANTHER" id="PTHR33712">
    <property type="entry name" value="LIGHT-INDEPENDENT PROTOCHLOROPHYLLIDE REDUCTASE SUBUNIT B"/>
    <property type="match status" value="1"/>
</dbReference>
<proteinExistence type="predicted"/>
<dbReference type="Pfam" id="PF00148">
    <property type="entry name" value="Oxidored_nitro"/>
    <property type="match status" value="1"/>
</dbReference>
<dbReference type="Proteomes" id="UP000463470">
    <property type="component" value="Unassembled WGS sequence"/>
</dbReference>
<dbReference type="EMBL" id="WXEY01000031">
    <property type="protein sequence ID" value="MZP31294.1"/>
    <property type="molecule type" value="Genomic_DNA"/>
</dbReference>
<evidence type="ECO:0000313" key="2">
    <source>
        <dbReference type="EMBL" id="MZP31294.1"/>
    </source>
</evidence>